<feature type="transmembrane region" description="Helical" evidence="9">
    <location>
        <begin position="74"/>
        <end position="92"/>
    </location>
</feature>
<dbReference type="Pfam" id="PF03186">
    <property type="entry name" value="CobD_Cbib"/>
    <property type="match status" value="1"/>
</dbReference>
<comment type="subcellular location">
    <subcellularLocation>
        <location evidence="1 9">Cell membrane</location>
        <topology evidence="1 9">Multi-pass membrane protein</topology>
    </subcellularLocation>
</comment>
<reference evidence="10 11" key="1">
    <citation type="submission" date="2016-07" db="EMBL/GenBank/DDBJ databases">
        <title>Caryophanon latum genome sequencing.</title>
        <authorList>
            <person name="Verma A."/>
            <person name="Pal Y."/>
            <person name="Krishnamurthi S."/>
        </authorList>
    </citation>
    <scope>NUCLEOTIDE SEQUENCE [LARGE SCALE GENOMIC DNA]</scope>
    <source>
        <strain evidence="10 11">DSM 14151</strain>
    </source>
</reference>
<evidence type="ECO:0000256" key="1">
    <source>
        <dbReference type="ARBA" id="ARBA00004651"/>
    </source>
</evidence>
<dbReference type="Proteomes" id="UP000093482">
    <property type="component" value="Unassembled WGS sequence"/>
</dbReference>
<feature type="transmembrane region" description="Helical" evidence="9">
    <location>
        <begin position="49"/>
        <end position="67"/>
    </location>
</feature>
<comment type="function">
    <text evidence="9">Converts cobyric acid to cobinamide by the addition of aminopropanol on the F carboxylic group.</text>
</comment>
<dbReference type="AlphaFoldDB" id="A0A1C0YQ57"/>
<keyword evidence="8 9" id="KW-0472">Membrane</keyword>
<dbReference type="HAMAP" id="MF_00024">
    <property type="entry name" value="CobD_CbiB"/>
    <property type="match status" value="1"/>
</dbReference>
<dbReference type="PANTHER" id="PTHR34308">
    <property type="entry name" value="COBALAMIN BIOSYNTHESIS PROTEIN CBIB"/>
    <property type="match status" value="1"/>
</dbReference>
<evidence type="ECO:0000313" key="10">
    <source>
        <dbReference type="EMBL" id="OCS89209.1"/>
    </source>
</evidence>
<organism evidence="10 11">
    <name type="scientific">Caryophanon latum</name>
    <dbReference type="NCBI Taxonomy" id="33977"/>
    <lineage>
        <taxon>Bacteria</taxon>
        <taxon>Bacillati</taxon>
        <taxon>Bacillota</taxon>
        <taxon>Bacilli</taxon>
        <taxon>Bacillales</taxon>
        <taxon>Caryophanaceae</taxon>
        <taxon>Caryophanon</taxon>
    </lineage>
</organism>
<evidence type="ECO:0000256" key="5">
    <source>
        <dbReference type="ARBA" id="ARBA00022573"/>
    </source>
</evidence>
<dbReference type="NCBIfam" id="TIGR00380">
    <property type="entry name" value="cobal_cbiB"/>
    <property type="match status" value="1"/>
</dbReference>
<comment type="similarity">
    <text evidence="3 9">Belongs to the CobD/CbiB family.</text>
</comment>
<evidence type="ECO:0000256" key="9">
    <source>
        <dbReference type="HAMAP-Rule" id="MF_00024"/>
    </source>
</evidence>
<keyword evidence="7 9" id="KW-1133">Transmembrane helix</keyword>
<comment type="caution">
    <text evidence="10">The sequence shown here is derived from an EMBL/GenBank/DDBJ whole genome shotgun (WGS) entry which is preliminary data.</text>
</comment>
<proteinExistence type="inferred from homology"/>
<dbReference type="InterPro" id="IPR004485">
    <property type="entry name" value="Cobalamin_biosynth_CobD/CbiB"/>
</dbReference>
<keyword evidence="4 9" id="KW-1003">Cell membrane</keyword>
<dbReference type="EMBL" id="MATO01000044">
    <property type="protein sequence ID" value="OCS89209.1"/>
    <property type="molecule type" value="Genomic_DNA"/>
</dbReference>
<dbReference type="OrthoDB" id="9811967at2"/>
<comment type="caution">
    <text evidence="9">Lacks conserved residue(s) required for the propagation of feature annotation.</text>
</comment>
<comment type="pathway">
    <text evidence="2 9">Cofactor biosynthesis; adenosylcobalamin biosynthesis.</text>
</comment>
<protein>
    <recommendedName>
        <fullName evidence="9">Cobalamin biosynthesis protein CobD</fullName>
    </recommendedName>
</protein>
<keyword evidence="11" id="KW-1185">Reference proteome</keyword>
<evidence type="ECO:0000256" key="3">
    <source>
        <dbReference type="ARBA" id="ARBA00006263"/>
    </source>
</evidence>
<dbReference type="GO" id="GO:0015420">
    <property type="term" value="F:ABC-type vitamin B12 transporter activity"/>
    <property type="evidence" value="ECO:0007669"/>
    <property type="project" value="UniProtKB-UniRule"/>
</dbReference>
<feature type="transmembrane region" description="Helical" evidence="9">
    <location>
        <begin position="293"/>
        <end position="311"/>
    </location>
</feature>
<dbReference type="RefSeq" id="WP_066465230.1">
    <property type="nucleotide sequence ID" value="NZ_MATO01000044.1"/>
</dbReference>
<keyword evidence="5 9" id="KW-0169">Cobalamin biosynthesis</keyword>
<dbReference type="GO" id="GO:0005886">
    <property type="term" value="C:plasma membrane"/>
    <property type="evidence" value="ECO:0007669"/>
    <property type="project" value="UniProtKB-SubCell"/>
</dbReference>
<keyword evidence="6 9" id="KW-0812">Transmembrane</keyword>
<evidence type="ECO:0000256" key="7">
    <source>
        <dbReference type="ARBA" id="ARBA00022989"/>
    </source>
</evidence>
<feature type="transmembrane region" description="Helical" evidence="9">
    <location>
        <begin position="151"/>
        <end position="169"/>
    </location>
</feature>
<dbReference type="UniPathway" id="UPA00148"/>
<name>A0A1C0YQ57_9BACL</name>
<evidence type="ECO:0000256" key="8">
    <source>
        <dbReference type="ARBA" id="ARBA00023136"/>
    </source>
</evidence>
<dbReference type="GO" id="GO:0009236">
    <property type="term" value="P:cobalamin biosynthetic process"/>
    <property type="evidence" value="ECO:0007669"/>
    <property type="project" value="UniProtKB-UniRule"/>
</dbReference>
<dbReference type="GO" id="GO:0048472">
    <property type="term" value="F:threonine-phosphate decarboxylase activity"/>
    <property type="evidence" value="ECO:0007669"/>
    <property type="project" value="InterPro"/>
</dbReference>
<evidence type="ECO:0000313" key="11">
    <source>
        <dbReference type="Proteomes" id="UP000093482"/>
    </source>
</evidence>
<dbReference type="PANTHER" id="PTHR34308:SF1">
    <property type="entry name" value="COBALAMIN BIOSYNTHESIS PROTEIN CBIB"/>
    <property type="match status" value="1"/>
</dbReference>
<gene>
    <name evidence="9" type="primary">cobD</name>
    <name evidence="10" type="ORF">A6K76_12715</name>
</gene>
<accession>A0A1C0YQ57</accession>
<sequence length="321" mass="35710">MYTLLTAIAILLDRLVGDPKSWHPVIWIGQLISFLEEHLNEGGARKLKGAIAALTVIVATTAIVYGITTFAAQIHVVLWLIVEVLLISLALAQKSLKESAYVVADALEANDMTEARTKLGWIVGRDTSHLDEPEIVRGVVETVSENTSDGVTAPLLFALCFGATGAWFYKAINTLDSMIAYKNERYEQFGYVAAKLDDVANFIPSRLTGFLLLIATKAVYKQPFRERFANWRSHAKLHPSPNSGYLEAATAWQLGIRLGGYNRYGARESFRAYMGEPYEILQRKHIEAAVAHMHRVVLLITLGGVFIYAISRTWSESSFFI</sequence>
<evidence type="ECO:0000256" key="4">
    <source>
        <dbReference type="ARBA" id="ARBA00022475"/>
    </source>
</evidence>
<evidence type="ECO:0000256" key="2">
    <source>
        <dbReference type="ARBA" id="ARBA00004953"/>
    </source>
</evidence>
<evidence type="ECO:0000256" key="6">
    <source>
        <dbReference type="ARBA" id="ARBA00022692"/>
    </source>
</evidence>